<evidence type="ECO:0000313" key="2">
    <source>
        <dbReference type="EMBL" id="KAF2744483.1"/>
    </source>
</evidence>
<evidence type="ECO:0000256" key="1">
    <source>
        <dbReference type="SAM" id="Phobius"/>
    </source>
</evidence>
<sequence length="179" mass="20010">MSMWFFEFHLARTPSVCRNQTFGPSASWAADSSNVRVQVLRSCHRAQVLVRPARQPGSYIQYSFLQLILRAIAAAMASRGTSWVCVNHIGQAFLKSCGSWWTTMFAASWVYRSSLNFRGSSLYIKCTFSFERRLSRARASCSARRSAMYWVTIASAVLACVSSIGSLSKSEAIHARARS</sequence>
<feature type="transmembrane region" description="Helical" evidence="1">
    <location>
        <begin position="147"/>
        <end position="168"/>
    </location>
</feature>
<organism evidence="2 3">
    <name type="scientific">Sporormia fimetaria CBS 119925</name>
    <dbReference type="NCBI Taxonomy" id="1340428"/>
    <lineage>
        <taxon>Eukaryota</taxon>
        <taxon>Fungi</taxon>
        <taxon>Dikarya</taxon>
        <taxon>Ascomycota</taxon>
        <taxon>Pezizomycotina</taxon>
        <taxon>Dothideomycetes</taxon>
        <taxon>Pleosporomycetidae</taxon>
        <taxon>Pleosporales</taxon>
        <taxon>Sporormiaceae</taxon>
        <taxon>Sporormia</taxon>
    </lineage>
</organism>
<keyword evidence="1" id="KW-1133">Transmembrane helix</keyword>
<dbReference type="EMBL" id="MU006588">
    <property type="protein sequence ID" value="KAF2744483.1"/>
    <property type="molecule type" value="Genomic_DNA"/>
</dbReference>
<reference evidence="2" key="1">
    <citation type="journal article" date="2020" name="Stud. Mycol.">
        <title>101 Dothideomycetes genomes: a test case for predicting lifestyles and emergence of pathogens.</title>
        <authorList>
            <person name="Haridas S."/>
            <person name="Albert R."/>
            <person name="Binder M."/>
            <person name="Bloem J."/>
            <person name="Labutti K."/>
            <person name="Salamov A."/>
            <person name="Andreopoulos B."/>
            <person name="Baker S."/>
            <person name="Barry K."/>
            <person name="Bills G."/>
            <person name="Bluhm B."/>
            <person name="Cannon C."/>
            <person name="Castanera R."/>
            <person name="Culley D."/>
            <person name="Daum C."/>
            <person name="Ezra D."/>
            <person name="Gonzalez J."/>
            <person name="Henrissat B."/>
            <person name="Kuo A."/>
            <person name="Liang C."/>
            <person name="Lipzen A."/>
            <person name="Lutzoni F."/>
            <person name="Magnuson J."/>
            <person name="Mondo S."/>
            <person name="Nolan M."/>
            <person name="Ohm R."/>
            <person name="Pangilinan J."/>
            <person name="Park H.-J."/>
            <person name="Ramirez L."/>
            <person name="Alfaro M."/>
            <person name="Sun H."/>
            <person name="Tritt A."/>
            <person name="Yoshinaga Y."/>
            <person name="Zwiers L.-H."/>
            <person name="Turgeon B."/>
            <person name="Goodwin S."/>
            <person name="Spatafora J."/>
            <person name="Crous P."/>
            <person name="Grigoriev I."/>
        </authorList>
    </citation>
    <scope>NUCLEOTIDE SEQUENCE</scope>
    <source>
        <strain evidence="2">CBS 119925</strain>
    </source>
</reference>
<protein>
    <submittedName>
        <fullName evidence="2">Uncharacterized protein</fullName>
    </submittedName>
</protein>
<keyword evidence="1" id="KW-0472">Membrane</keyword>
<keyword evidence="3" id="KW-1185">Reference proteome</keyword>
<proteinExistence type="predicted"/>
<evidence type="ECO:0000313" key="3">
    <source>
        <dbReference type="Proteomes" id="UP000799440"/>
    </source>
</evidence>
<accession>A0A6A6V378</accession>
<name>A0A6A6V378_9PLEO</name>
<dbReference type="AlphaFoldDB" id="A0A6A6V378"/>
<gene>
    <name evidence="2" type="ORF">M011DRAFT_166254</name>
</gene>
<dbReference type="Proteomes" id="UP000799440">
    <property type="component" value="Unassembled WGS sequence"/>
</dbReference>
<keyword evidence="1" id="KW-0812">Transmembrane</keyword>